<dbReference type="SUPFAM" id="SSF48317">
    <property type="entry name" value="Acid phosphatase/Vanadium-dependent haloperoxidase"/>
    <property type="match status" value="1"/>
</dbReference>
<keyword evidence="4" id="KW-1185">Reference proteome</keyword>
<sequence length="252" mass="28146">MRLADNDPIWIHRHIFLPLLATLVVLGALWLGGDMWIADHVYAWEGHAWRLRFHPLTQELIHQQGKHLSTLGWGMALLAYLAGFRIDALRPWRRPLLLVLLSVLLSTGLVALLKQLTGMDCPWDLSRYGGSRPFIALLQLRPAGLPAASCFPAGHASAGYAWVCLYFLALVVSPRWRWWGLACGLLLGALFGISQQLRGAHFMSHDISTLALCWFTSLLVYRWMYVPASAHDGVAVAPDKQIQPILLRGDSA</sequence>
<evidence type="ECO:0000256" key="1">
    <source>
        <dbReference type="SAM" id="Phobius"/>
    </source>
</evidence>
<reference evidence="3 4" key="1">
    <citation type="submission" date="2015-05" db="EMBL/GenBank/DDBJ databases">
        <title>Genome sequencing and analysis of members of genus Stenotrophomonas.</title>
        <authorList>
            <person name="Patil P.P."/>
            <person name="Midha S."/>
            <person name="Patil P.B."/>
        </authorList>
    </citation>
    <scope>NUCLEOTIDE SEQUENCE [LARGE SCALE GENOMIC DNA]</scope>
    <source>
        <strain evidence="3 4">DSM 21858</strain>
    </source>
</reference>
<protein>
    <recommendedName>
        <fullName evidence="2">Phosphatidic acid phosphatase type 2/haloperoxidase domain-containing protein</fullName>
    </recommendedName>
</protein>
<dbReference type="Proteomes" id="UP000052052">
    <property type="component" value="Unassembled WGS sequence"/>
</dbReference>
<feature type="transmembrane region" description="Helical" evidence="1">
    <location>
        <begin position="206"/>
        <end position="224"/>
    </location>
</feature>
<comment type="caution">
    <text evidence="3">The sequence shown here is derived from an EMBL/GenBank/DDBJ whole genome shotgun (WGS) entry which is preliminary data.</text>
</comment>
<organism evidence="3 4">
    <name type="scientific">Pseudoxanthomonas dokdonensis</name>
    <dbReference type="NCBI Taxonomy" id="344882"/>
    <lineage>
        <taxon>Bacteria</taxon>
        <taxon>Pseudomonadati</taxon>
        <taxon>Pseudomonadota</taxon>
        <taxon>Gammaproteobacteria</taxon>
        <taxon>Lysobacterales</taxon>
        <taxon>Lysobacteraceae</taxon>
        <taxon>Pseudoxanthomonas</taxon>
    </lineage>
</organism>
<evidence type="ECO:0000313" key="4">
    <source>
        <dbReference type="Proteomes" id="UP000052052"/>
    </source>
</evidence>
<gene>
    <name evidence="3" type="ORF">ABB29_13365</name>
</gene>
<dbReference type="PATRIC" id="fig|344882.3.peg.1053"/>
<keyword evidence="1" id="KW-0472">Membrane</keyword>
<dbReference type="Pfam" id="PF01569">
    <property type="entry name" value="PAP2"/>
    <property type="match status" value="1"/>
</dbReference>
<dbReference type="AlphaFoldDB" id="A0A0R0CQN8"/>
<dbReference type="InterPro" id="IPR036938">
    <property type="entry name" value="PAP2/HPO_sf"/>
</dbReference>
<dbReference type="InterPro" id="IPR000326">
    <property type="entry name" value="PAP2/HPO"/>
</dbReference>
<dbReference type="CDD" id="cd03396">
    <property type="entry name" value="PAP2_like_6"/>
    <property type="match status" value="1"/>
</dbReference>
<keyword evidence="1" id="KW-0812">Transmembrane</keyword>
<name>A0A0R0CQN8_9GAMM</name>
<feature type="transmembrane region" description="Helical" evidence="1">
    <location>
        <begin position="176"/>
        <end position="194"/>
    </location>
</feature>
<dbReference type="STRING" id="344882.ABB29_13365"/>
<proteinExistence type="predicted"/>
<feature type="transmembrane region" description="Helical" evidence="1">
    <location>
        <begin position="96"/>
        <end position="113"/>
    </location>
</feature>
<evidence type="ECO:0000313" key="3">
    <source>
        <dbReference type="EMBL" id="KRG68311.1"/>
    </source>
</evidence>
<accession>A0A0R0CQN8</accession>
<dbReference type="EMBL" id="LDJL01000015">
    <property type="protein sequence ID" value="KRG68311.1"/>
    <property type="molecule type" value="Genomic_DNA"/>
</dbReference>
<feature type="transmembrane region" description="Helical" evidence="1">
    <location>
        <begin position="67"/>
        <end position="84"/>
    </location>
</feature>
<feature type="domain" description="Phosphatidic acid phosphatase type 2/haloperoxidase" evidence="2">
    <location>
        <begin position="96"/>
        <end position="225"/>
    </location>
</feature>
<keyword evidence="1" id="KW-1133">Transmembrane helix</keyword>
<evidence type="ECO:0000259" key="2">
    <source>
        <dbReference type="Pfam" id="PF01569"/>
    </source>
</evidence>